<dbReference type="STRING" id="1794912.AXX12_11975"/>
<dbReference type="OrthoDB" id="9804574at2"/>
<organism evidence="6 7">
    <name type="scientific">Anaerosporomusa subterranea</name>
    <dbReference type="NCBI Taxonomy" id="1794912"/>
    <lineage>
        <taxon>Bacteria</taxon>
        <taxon>Bacillati</taxon>
        <taxon>Bacillota</taxon>
        <taxon>Negativicutes</taxon>
        <taxon>Acetonemataceae</taxon>
        <taxon>Anaerosporomusa</taxon>
    </lineage>
</organism>
<dbReference type="GO" id="GO:0016829">
    <property type="term" value="F:lyase activity"/>
    <property type="evidence" value="ECO:0007669"/>
    <property type="project" value="UniProtKB-KW"/>
</dbReference>
<evidence type="ECO:0000256" key="2">
    <source>
        <dbReference type="ARBA" id="ARBA00023239"/>
    </source>
</evidence>
<gene>
    <name evidence="6" type="ORF">AXX12_11975</name>
</gene>
<sequence>MGDKFLGYRRENGSIGVRNQIAIIPSVFCSAKVAQRIAQNVPNAVPFTHPVGCSQVGEDLEITAKTLIGVGRNPNFAGVVVVGLGCERFTPAELAHGIASTGKMLETVVIQDIGDSIAAIEQGTRYARHMQQTISLQRREECDVSELMIGLNCGGSDTTSGLVANPALGIASDKLVAQGGSSILTELTELIGTEHILARRAVNEDVAADILNAIRTMEERLKRQTQNSSNEKRKNLISTGNFDGGLSSVVEKSLGGMKKSGNAQFVEVFKYGNYPTKKGLLLLDGPGHDGEVTTGQVAAGAQIVCFPTGRGTPSGFPGVPVIKITGNPRTYERMKENLDINAGTVITGEKSLQQVGEEIYQEILAVASGKMTKAEVLGHDEQFCIWRMPD</sequence>
<comment type="caution">
    <text evidence="6">The sequence shown here is derived from an EMBL/GenBank/DDBJ whole genome shotgun (WGS) entry which is preliminary data.</text>
</comment>
<evidence type="ECO:0000259" key="4">
    <source>
        <dbReference type="Pfam" id="PF04295"/>
    </source>
</evidence>
<keyword evidence="2" id="KW-0456">Lyase</keyword>
<evidence type="ECO:0000259" key="5">
    <source>
        <dbReference type="Pfam" id="PF20629"/>
    </source>
</evidence>
<keyword evidence="7" id="KW-1185">Reference proteome</keyword>
<dbReference type="GO" id="GO:0019698">
    <property type="term" value="P:D-galacturonate catabolic process"/>
    <property type="evidence" value="ECO:0007669"/>
    <property type="project" value="TreeGrafter"/>
</dbReference>
<dbReference type="Pfam" id="PF20629">
    <property type="entry name" value="GD_AH_C"/>
    <property type="match status" value="1"/>
</dbReference>
<feature type="domain" description="D-galactarate/Altronate dehydratase C-terminal" evidence="5">
    <location>
        <begin position="144"/>
        <end position="387"/>
    </location>
</feature>
<evidence type="ECO:0000313" key="6">
    <source>
        <dbReference type="EMBL" id="KYZ75904.1"/>
    </source>
</evidence>
<dbReference type="RefSeq" id="WP_066243877.1">
    <property type="nucleotide sequence ID" value="NZ_LSGP01000020.1"/>
</dbReference>
<dbReference type="PANTHER" id="PTHR30536">
    <property type="entry name" value="ALTRONATE/GALACTARATE DEHYDRATASE"/>
    <property type="match status" value="1"/>
</dbReference>
<dbReference type="EMBL" id="LSGP01000020">
    <property type="protein sequence ID" value="KYZ75904.1"/>
    <property type="molecule type" value="Genomic_DNA"/>
</dbReference>
<dbReference type="Pfam" id="PF04295">
    <property type="entry name" value="GD_AH_second"/>
    <property type="match status" value="1"/>
</dbReference>
<evidence type="ECO:0000256" key="3">
    <source>
        <dbReference type="SAM" id="Coils"/>
    </source>
</evidence>
<dbReference type="InterPro" id="IPR048332">
    <property type="entry name" value="GD_AH_C"/>
</dbReference>
<dbReference type="PANTHER" id="PTHR30536:SF5">
    <property type="entry name" value="ALTRONATE DEHYDRATASE"/>
    <property type="match status" value="1"/>
</dbReference>
<dbReference type="AlphaFoldDB" id="A0A154BPJ6"/>
<accession>A0A154BPJ6</accession>
<protein>
    <submittedName>
        <fullName evidence="6">Galactonate dehydratase</fullName>
    </submittedName>
</protein>
<dbReference type="Proteomes" id="UP000076268">
    <property type="component" value="Unassembled WGS sequence"/>
</dbReference>
<comment type="similarity">
    <text evidence="1">Belongs to the UxaA family.</text>
</comment>
<reference evidence="6 7" key="1">
    <citation type="submission" date="2016-02" db="EMBL/GenBank/DDBJ databases">
        <title>Anaerosporomusa subterraneum gen. nov., sp. nov., a spore-forming obligate anaerobe isolated from saprolite.</title>
        <authorList>
            <person name="Choi J.K."/>
            <person name="Shah M."/>
            <person name="Yee N."/>
        </authorList>
    </citation>
    <scope>NUCLEOTIDE SEQUENCE [LARGE SCALE GENOMIC DNA]</scope>
    <source>
        <strain evidence="6 7">RU4</strain>
    </source>
</reference>
<feature type="domain" description="D-galactarate/Altronate dehydratase second" evidence="4">
    <location>
        <begin position="7"/>
        <end position="134"/>
    </location>
</feature>
<dbReference type="InterPro" id="IPR007392">
    <property type="entry name" value="GD_AH_second"/>
</dbReference>
<feature type="coiled-coil region" evidence="3">
    <location>
        <begin position="207"/>
        <end position="234"/>
    </location>
</feature>
<evidence type="ECO:0000313" key="7">
    <source>
        <dbReference type="Proteomes" id="UP000076268"/>
    </source>
</evidence>
<keyword evidence="3" id="KW-0175">Coiled coil</keyword>
<dbReference type="InterPro" id="IPR052172">
    <property type="entry name" value="UxaA_altronate/galactarate_dh"/>
</dbReference>
<proteinExistence type="inferred from homology"/>
<name>A0A154BPJ6_ANASB</name>
<evidence type="ECO:0000256" key="1">
    <source>
        <dbReference type="ARBA" id="ARBA00010986"/>
    </source>
</evidence>